<dbReference type="RefSeq" id="XP_033396679.1">
    <property type="nucleotide sequence ID" value="XM_033546662.1"/>
</dbReference>
<protein>
    <submittedName>
        <fullName evidence="2">Uncharacterized protein</fullName>
    </submittedName>
</protein>
<accession>A0A6A6BAC3</accession>
<dbReference type="GeneID" id="54304168"/>
<dbReference type="Proteomes" id="UP000799438">
    <property type="component" value="Unassembled WGS sequence"/>
</dbReference>
<evidence type="ECO:0000313" key="3">
    <source>
        <dbReference type="Proteomes" id="UP000799438"/>
    </source>
</evidence>
<proteinExistence type="predicted"/>
<dbReference type="AlphaFoldDB" id="A0A6A6BAC3"/>
<keyword evidence="3" id="KW-1185">Reference proteome</keyword>
<reference evidence="2" key="1">
    <citation type="journal article" date="2020" name="Stud. Mycol.">
        <title>101 Dothideomycetes genomes: a test case for predicting lifestyles and emergence of pathogens.</title>
        <authorList>
            <person name="Haridas S."/>
            <person name="Albert R."/>
            <person name="Binder M."/>
            <person name="Bloem J."/>
            <person name="Labutti K."/>
            <person name="Salamov A."/>
            <person name="Andreopoulos B."/>
            <person name="Baker S."/>
            <person name="Barry K."/>
            <person name="Bills G."/>
            <person name="Bluhm B."/>
            <person name="Cannon C."/>
            <person name="Castanera R."/>
            <person name="Culley D."/>
            <person name="Daum C."/>
            <person name="Ezra D."/>
            <person name="Gonzalez J."/>
            <person name="Henrissat B."/>
            <person name="Kuo A."/>
            <person name="Liang C."/>
            <person name="Lipzen A."/>
            <person name="Lutzoni F."/>
            <person name="Magnuson J."/>
            <person name="Mondo S."/>
            <person name="Nolan M."/>
            <person name="Ohm R."/>
            <person name="Pangilinan J."/>
            <person name="Park H.-J."/>
            <person name="Ramirez L."/>
            <person name="Alfaro M."/>
            <person name="Sun H."/>
            <person name="Tritt A."/>
            <person name="Yoshinaga Y."/>
            <person name="Zwiers L.-H."/>
            <person name="Turgeon B."/>
            <person name="Goodwin S."/>
            <person name="Spatafora J."/>
            <person name="Crous P."/>
            <person name="Grigoriev I."/>
        </authorList>
    </citation>
    <scope>NUCLEOTIDE SEQUENCE</scope>
    <source>
        <strain evidence="2">CBS 121167</strain>
    </source>
</reference>
<name>A0A6A6BAC3_9PEZI</name>
<sequence>MSLPLGHEVSPLDTQLEQVTHLTAGCVLLCNPPEQQKTCGRQGKKDNDKMHNSPDSMPWPFDVANWCRSWPSVLLPQRCAKAVEGGGRQHCPGFSRLFIPRCASVYGKDTEEVIPLVPNRRALVCLVGCYSTLHFDSGVLSTSNGLDALSIFAVEDDDWRQMARKRRDKKIQENSEGKKEERKRKTTEDKI</sequence>
<feature type="region of interest" description="Disordered" evidence="1">
    <location>
        <begin position="163"/>
        <end position="191"/>
    </location>
</feature>
<dbReference type="EMBL" id="ML995488">
    <property type="protein sequence ID" value="KAF2140966.1"/>
    <property type="molecule type" value="Genomic_DNA"/>
</dbReference>
<organism evidence="2 3">
    <name type="scientific">Aplosporella prunicola CBS 121167</name>
    <dbReference type="NCBI Taxonomy" id="1176127"/>
    <lineage>
        <taxon>Eukaryota</taxon>
        <taxon>Fungi</taxon>
        <taxon>Dikarya</taxon>
        <taxon>Ascomycota</taxon>
        <taxon>Pezizomycotina</taxon>
        <taxon>Dothideomycetes</taxon>
        <taxon>Dothideomycetes incertae sedis</taxon>
        <taxon>Botryosphaeriales</taxon>
        <taxon>Aplosporellaceae</taxon>
        <taxon>Aplosporella</taxon>
    </lineage>
</organism>
<feature type="compositionally biased region" description="Basic and acidic residues" evidence="1">
    <location>
        <begin position="170"/>
        <end position="180"/>
    </location>
</feature>
<gene>
    <name evidence="2" type="ORF">K452DRAFT_43311</name>
</gene>
<evidence type="ECO:0000256" key="1">
    <source>
        <dbReference type="SAM" id="MobiDB-lite"/>
    </source>
</evidence>
<evidence type="ECO:0000313" key="2">
    <source>
        <dbReference type="EMBL" id="KAF2140966.1"/>
    </source>
</evidence>